<feature type="domain" description="Xaa-Pro dipeptidyl-peptidase C-terminal" evidence="3">
    <location>
        <begin position="311"/>
        <end position="543"/>
    </location>
</feature>
<comment type="caution">
    <text evidence="4">The sequence shown here is derived from an EMBL/GenBank/DDBJ whole genome shotgun (WGS) entry which is preliminary data.</text>
</comment>
<dbReference type="SUPFAM" id="SSF49785">
    <property type="entry name" value="Galactose-binding domain-like"/>
    <property type="match status" value="1"/>
</dbReference>
<accession>A0A8G1ULY6</accession>
<dbReference type="Pfam" id="PF08530">
    <property type="entry name" value="PepX_C"/>
    <property type="match status" value="1"/>
</dbReference>
<dbReference type="Gene3D" id="1.10.3020.10">
    <property type="entry name" value="alpha-amino acid ester hydrolase ( Helical cap domain)"/>
    <property type="match status" value="1"/>
</dbReference>
<dbReference type="InterPro" id="IPR000383">
    <property type="entry name" value="Xaa-Pro-like_dom"/>
</dbReference>
<dbReference type="SUPFAM" id="SSF53474">
    <property type="entry name" value="alpha/beta-Hydrolases"/>
    <property type="match status" value="1"/>
</dbReference>
<dbReference type="AlphaFoldDB" id="A0A8G1ULY6"/>
<sequence length="600" mass="65670">MSFRIVESASGEKVPASVCESVVAMRDGNDLATSVYLPEGDGVHSTILVRTPYARLGRHAVLEREAEYFRGRGFAFVTQGLRDKRLSQDGVASYSQEVADGYDTVEWITRQPWSNGSVGVTGSSCSGFTAWAAVASGHPAIKAAVPKSTSIDLGAGYAPKNRRQGVPVLAALKDLLQFWSDPDGCVADAEQGAVSAADASSETCEQIVESRSAKTRGRHSPYGYHHPLHATAIPVLHWQYWYDRGFAPSGLRDWRHFRSLTSTRHLHYLRAGSADHAGFRLEDVDAEDEYASHLNGRTLAEKIVMECEEVADFFDEHLNGIAPRRPRPQARWHVGHVGWQSSHEYPPPSTPLTFHLEALLGERVHRLSRIPAADPVALSWIHDPGDPVPSSVGIESIWYLLADYPDERALQDRTDVLTFRTGPLSESVDFAGQPLFHGRVDLPSGSAHLHLKLQDVHPDGTTRPISWGHTAITRAAGRSVTLPLTDNAYRLQPGHRLQLQIQSSDFPHFGVYPGARANPRTAAKRKAIRQVLTVGGIHGASLTLPAVRLVQDSLPARVLTDTVRAPHLTTAPAGSWPPCPPAGNLPARHRKTTADDFQDH</sequence>
<dbReference type="Pfam" id="PF02129">
    <property type="entry name" value="Peptidase_S15"/>
    <property type="match status" value="1"/>
</dbReference>
<dbReference type="Gene3D" id="3.40.50.1820">
    <property type="entry name" value="alpha/beta hydrolase"/>
    <property type="match status" value="1"/>
</dbReference>
<organism evidence="4 5">
    <name type="scientific">Kitasatospora cineracea</name>
    <dbReference type="NCBI Taxonomy" id="88074"/>
    <lineage>
        <taxon>Bacteria</taxon>
        <taxon>Bacillati</taxon>
        <taxon>Actinomycetota</taxon>
        <taxon>Actinomycetes</taxon>
        <taxon>Kitasatosporales</taxon>
        <taxon>Streptomycetaceae</taxon>
        <taxon>Kitasatospora</taxon>
    </lineage>
</organism>
<dbReference type="NCBIfam" id="TIGR00976">
    <property type="entry name" value="CocE_NonD"/>
    <property type="match status" value="2"/>
</dbReference>
<dbReference type="InterPro" id="IPR029058">
    <property type="entry name" value="AB_hydrolase_fold"/>
</dbReference>
<dbReference type="InterPro" id="IPR013736">
    <property type="entry name" value="Xaa-Pro_dipept_C"/>
</dbReference>
<evidence type="ECO:0000259" key="3">
    <source>
        <dbReference type="SMART" id="SM00939"/>
    </source>
</evidence>
<dbReference type="Gene3D" id="2.60.120.260">
    <property type="entry name" value="Galactose-binding domain-like"/>
    <property type="match status" value="1"/>
</dbReference>
<feature type="region of interest" description="Disordered" evidence="2">
    <location>
        <begin position="568"/>
        <end position="600"/>
    </location>
</feature>
<dbReference type="InterPro" id="IPR005674">
    <property type="entry name" value="CocE/Ser_esterase"/>
</dbReference>
<dbReference type="OrthoDB" id="3870704at2"/>
<dbReference type="RefSeq" id="WP_123559155.1">
    <property type="nucleotide sequence ID" value="NZ_RJVJ01000001.1"/>
</dbReference>
<reference evidence="4 5" key="1">
    <citation type="submission" date="2018-11" db="EMBL/GenBank/DDBJ databases">
        <title>Sequencing the genomes of 1000 actinobacteria strains.</title>
        <authorList>
            <person name="Klenk H.-P."/>
        </authorList>
    </citation>
    <scope>NUCLEOTIDE SEQUENCE [LARGE SCALE GENOMIC DNA]</scope>
    <source>
        <strain evidence="4 5">DSM 44780</strain>
    </source>
</reference>
<evidence type="ECO:0000313" key="4">
    <source>
        <dbReference type="EMBL" id="ROR46510.1"/>
    </source>
</evidence>
<dbReference type="SMART" id="SM00939">
    <property type="entry name" value="PepX_C"/>
    <property type="match status" value="1"/>
</dbReference>
<dbReference type="GO" id="GO:0008239">
    <property type="term" value="F:dipeptidyl-peptidase activity"/>
    <property type="evidence" value="ECO:0007669"/>
    <property type="project" value="InterPro"/>
</dbReference>
<proteinExistence type="predicted"/>
<dbReference type="Proteomes" id="UP000267408">
    <property type="component" value="Unassembled WGS sequence"/>
</dbReference>
<evidence type="ECO:0000313" key="5">
    <source>
        <dbReference type="Proteomes" id="UP000267408"/>
    </source>
</evidence>
<name>A0A8G1ULY6_9ACTN</name>
<evidence type="ECO:0000256" key="2">
    <source>
        <dbReference type="SAM" id="MobiDB-lite"/>
    </source>
</evidence>
<dbReference type="InterPro" id="IPR008979">
    <property type="entry name" value="Galactose-bd-like_sf"/>
</dbReference>
<keyword evidence="1" id="KW-0378">Hydrolase</keyword>
<evidence type="ECO:0000256" key="1">
    <source>
        <dbReference type="ARBA" id="ARBA00022801"/>
    </source>
</evidence>
<dbReference type="EMBL" id="RJVJ01000001">
    <property type="protein sequence ID" value="ROR46510.1"/>
    <property type="molecule type" value="Genomic_DNA"/>
</dbReference>
<protein>
    <recommendedName>
        <fullName evidence="3">Xaa-Pro dipeptidyl-peptidase C-terminal domain-containing protein</fullName>
    </recommendedName>
</protein>
<gene>
    <name evidence="4" type="ORF">EDD39_4785</name>
</gene>